<evidence type="ECO:0000313" key="6">
    <source>
        <dbReference type="EMBL" id="ROH89142.1"/>
    </source>
</evidence>
<keyword evidence="7" id="KW-1185">Reference proteome</keyword>
<accession>A0A3N0V928</accession>
<keyword evidence="4" id="KW-0812">Transmembrane</keyword>
<dbReference type="Pfam" id="PF01553">
    <property type="entry name" value="Acyltransferase"/>
    <property type="match status" value="1"/>
</dbReference>
<evidence type="ECO:0000259" key="5">
    <source>
        <dbReference type="SMART" id="SM00563"/>
    </source>
</evidence>
<dbReference type="PANTHER" id="PTHR10434:SF11">
    <property type="entry name" value="1-ACYL-SN-GLYCEROL-3-PHOSPHATE ACYLTRANSFERASE"/>
    <property type="match status" value="1"/>
</dbReference>
<feature type="domain" description="Phospholipid/glycerol acyltransferase" evidence="5">
    <location>
        <begin position="74"/>
        <end position="188"/>
    </location>
</feature>
<comment type="caution">
    <text evidence="6">The sequence shown here is derived from an EMBL/GenBank/DDBJ whole genome shotgun (WGS) entry which is preliminary data.</text>
</comment>
<feature type="transmembrane region" description="Helical" evidence="4">
    <location>
        <begin position="14"/>
        <end position="35"/>
    </location>
</feature>
<dbReference type="SUPFAM" id="SSF69593">
    <property type="entry name" value="Glycerol-3-phosphate (1)-acyltransferase"/>
    <property type="match status" value="1"/>
</dbReference>
<evidence type="ECO:0000256" key="1">
    <source>
        <dbReference type="ARBA" id="ARBA00005189"/>
    </source>
</evidence>
<protein>
    <submittedName>
        <fullName evidence="6">1-acyl-sn-glycerol-3-phosphate acyltransferase</fullName>
    </submittedName>
</protein>
<dbReference type="EMBL" id="RJVO01000005">
    <property type="protein sequence ID" value="ROH89142.1"/>
    <property type="molecule type" value="Genomic_DNA"/>
</dbReference>
<reference evidence="6 7" key="1">
    <citation type="submission" date="2018-10" db="EMBL/GenBank/DDBJ databases">
        <authorList>
            <person name="Chen W.-M."/>
        </authorList>
    </citation>
    <scope>NUCLEOTIDE SEQUENCE [LARGE SCALE GENOMIC DNA]</scope>
    <source>
        <strain evidence="6 7">THS-13</strain>
    </source>
</reference>
<dbReference type="CDD" id="cd07989">
    <property type="entry name" value="LPLAT_AGPAT-like"/>
    <property type="match status" value="1"/>
</dbReference>
<dbReference type="PANTHER" id="PTHR10434">
    <property type="entry name" value="1-ACYL-SN-GLYCEROL-3-PHOSPHATE ACYLTRANSFERASE"/>
    <property type="match status" value="1"/>
</dbReference>
<keyword evidence="4" id="KW-0472">Membrane</keyword>
<keyword evidence="3 6" id="KW-0012">Acyltransferase</keyword>
<evidence type="ECO:0000256" key="4">
    <source>
        <dbReference type="SAM" id="Phobius"/>
    </source>
</evidence>
<dbReference type="InterPro" id="IPR002123">
    <property type="entry name" value="Plipid/glycerol_acylTrfase"/>
</dbReference>
<sequence length="249" mass="26973">MPSRVLRSLLGRLYGVYATSAFALTILPLCLLIIAGPTLRSRRAIGRAGTQGIMRLIGCPIRVRGLEHLPEGPCVCVANHASYLDGMVLTAALPDRFSFLVQHGAASWPLVGATIRRMGVSFVNRGSPREAAVATRDLLRRLHEGESFAIFAEGTFKAEPGLLAFQPGAFAIASRAAVPVLPVVIRGTRRVLPEGARLPRRSQIEIEILPPLHPEDSSRDAAHRLRDAVRARILARCGEPDRLAVTPHP</sequence>
<dbReference type="SMART" id="SM00563">
    <property type="entry name" value="PlsC"/>
    <property type="match status" value="1"/>
</dbReference>
<evidence type="ECO:0000313" key="7">
    <source>
        <dbReference type="Proteomes" id="UP000282106"/>
    </source>
</evidence>
<dbReference type="AlphaFoldDB" id="A0A3N0V928"/>
<proteinExistence type="predicted"/>
<organism evidence="6 7">
    <name type="scientific">Stagnimonas aquatica</name>
    <dbReference type="NCBI Taxonomy" id="2689987"/>
    <lineage>
        <taxon>Bacteria</taxon>
        <taxon>Pseudomonadati</taxon>
        <taxon>Pseudomonadota</taxon>
        <taxon>Gammaproteobacteria</taxon>
        <taxon>Nevskiales</taxon>
        <taxon>Nevskiaceae</taxon>
        <taxon>Stagnimonas</taxon>
    </lineage>
</organism>
<gene>
    <name evidence="6" type="ORF">ED208_12090</name>
</gene>
<dbReference type="InParanoid" id="A0A3N0V928"/>
<evidence type="ECO:0000256" key="2">
    <source>
        <dbReference type="ARBA" id="ARBA00022679"/>
    </source>
</evidence>
<evidence type="ECO:0000256" key="3">
    <source>
        <dbReference type="ARBA" id="ARBA00023315"/>
    </source>
</evidence>
<dbReference type="Proteomes" id="UP000282106">
    <property type="component" value="Unassembled WGS sequence"/>
</dbReference>
<comment type="pathway">
    <text evidence="1">Lipid metabolism.</text>
</comment>
<keyword evidence="2 6" id="KW-0808">Transferase</keyword>
<dbReference type="GO" id="GO:0006654">
    <property type="term" value="P:phosphatidic acid biosynthetic process"/>
    <property type="evidence" value="ECO:0007669"/>
    <property type="project" value="TreeGrafter"/>
</dbReference>
<keyword evidence="4" id="KW-1133">Transmembrane helix</keyword>
<name>A0A3N0V928_9GAMM</name>
<dbReference type="GO" id="GO:0003841">
    <property type="term" value="F:1-acylglycerol-3-phosphate O-acyltransferase activity"/>
    <property type="evidence" value="ECO:0007669"/>
    <property type="project" value="TreeGrafter"/>
</dbReference>